<dbReference type="Pfam" id="PF13568">
    <property type="entry name" value="OMP_b-brl_2"/>
    <property type="match status" value="1"/>
</dbReference>
<keyword evidence="1" id="KW-0732">Signal</keyword>
<accession>A0A6C0RI57</accession>
<feature type="domain" description="Outer membrane protein beta-barrel" evidence="2">
    <location>
        <begin position="27"/>
        <end position="198"/>
    </location>
</feature>
<sequence>MRKIAILIFCLLQISITAKSQETKSENNLDLELGLGYNTLNWQVTSLNENVGLTRNGFAVLPSLKLKYSIKFSELRNNSMFELTPFVGYNMFGGKSKTESNGYKDIIRLQSFEIGVLPTFSLNHKVNLYGGVKGQYIFSAKNKSYGSILSPIDTDRNWETNDISDLIKDISFNIGAGFNYRINSFSLGIETWFGITNLSDTENLKIYENNYRLIIGYRIE</sequence>
<dbReference type="EMBL" id="CP048409">
    <property type="protein sequence ID" value="QIA09757.1"/>
    <property type="molecule type" value="Genomic_DNA"/>
</dbReference>
<feature type="signal peptide" evidence="1">
    <location>
        <begin position="1"/>
        <end position="20"/>
    </location>
</feature>
<reference evidence="3 4" key="1">
    <citation type="submission" date="2020-02" db="EMBL/GenBank/DDBJ databases">
        <title>Genome sequencing for Draconibacterium sp. strain M1.</title>
        <authorList>
            <person name="Park S.-J."/>
        </authorList>
    </citation>
    <scope>NUCLEOTIDE SEQUENCE [LARGE SCALE GENOMIC DNA]</scope>
    <source>
        <strain evidence="3 4">M1</strain>
    </source>
</reference>
<proteinExistence type="predicted"/>
<protein>
    <submittedName>
        <fullName evidence="3">PorT family protein</fullName>
    </submittedName>
</protein>
<dbReference type="Proteomes" id="UP000474630">
    <property type="component" value="Chromosome"/>
</dbReference>
<dbReference type="KEGG" id="drc:G0Q07_19500"/>
<evidence type="ECO:0000256" key="1">
    <source>
        <dbReference type="SAM" id="SignalP"/>
    </source>
</evidence>
<evidence type="ECO:0000259" key="2">
    <source>
        <dbReference type="Pfam" id="PF13568"/>
    </source>
</evidence>
<evidence type="ECO:0000313" key="4">
    <source>
        <dbReference type="Proteomes" id="UP000474630"/>
    </source>
</evidence>
<dbReference type="InterPro" id="IPR025665">
    <property type="entry name" value="Beta-barrel_OMP_2"/>
</dbReference>
<dbReference type="RefSeq" id="WP_163348726.1">
    <property type="nucleotide sequence ID" value="NZ_CP048409.1"/>
</dbReference>
<gene>
    <name evidence="3" type="ORF">G0Q07_19500</name>
</gene>
<feature type="chain" id="PRO_5025695444" evidence="1">
    <location>
        <begin position="21"/>
        <end position="220"/>
    </location>
</feature>
<dbReference type="AlphaFoldDB" id="A0A6C0RI57"/>
<evidence type="ECO:0000313" key="3">
    <source>
        <dbReference type="EMBL" id="QIA09757.1"/>
    </source>
</evidence>
<name>A0A6C0RI57_9BACT</name>
<organism evidence="3 4">
    <name type="scientific">Draconibacterium halophilum</name>
    <dbReference type="NCBI Taxonomy" id="2706887"/>
    <lineage>
        <taxon>Bacteria</taxon>
        <taxon>Pseudomonadati</taxon>
        <taxon>Bacteroidota</taxon>
        <taxon>Bacteroidia</taxon>
        <taxon>Marinilabiliales</taxon>
        <taxon>Prolixibacteraceae</taxon>
        <taxon>Draconibacterium</taxon>
    </lineage>
</organism>
<keyword evidence="4" id="KW-1185">Reference proteome</keyword>